<sequence>MKPPGTRIDYAADGRDGTAQCAMEVSRIILSSAIPTFAVDKRHRVTHFNRACENLTGIRASDIIGTSRQWQPFYAHERPIMADFIIDGAPGEKFDEYYKGKYRPSEVVPGAYEAEDFFPDLGEEGKWLFFTAAPLKGTDGKIEGAIVTLQDVTREKQAAAQNRAMLRISLALPEHRDLGDLLDYISSEVRLLLGSEGALVILLDENTREYHFIGSSYEDADIQKRVKALRFNFDQIAAVEVIQTGKPIIINDIDRLKAYPDRDRKFGYHTRNLIEVPIKTGGRTIGVLAATNRIDGRFTPRDIDLLNTIAGTVAISIENAKISDELKRAYEEVSALNQAKDRAINHLSHELKTPVSIMGGVFGLLEDVLAGVAPEEWEVPMKIIRRNIRRIADIQAEVTDIMNNRYANGRRGLDEVFEQYVDHLALIAAQEVGLPHIVKRMRDRLHDALGLSGPGPATIRIAPFIRHRLKLLKPLFAHREVRLQFIENADGIVCMPEDHFAKIIDGLVRNGVENTPDGGEIVVSITEKDGGILVVVHDFGVGVPDVFQRRIFEGFFPIQNPTTYSTGTPFDFNAGGKGLDLLRIKIFSERYGFSIRMRSRYCPHAAARPGGCPGKISRCEACAGPADCRGSSETRVMLFFPEPEGLNSIER</sequence>
<comment type="catalytic activity">
    <reaction evidence="1">
        <text>ATP + protein L-histidine = ADP + protein N-phospho-L-histidine.</text>
        <dbReference type="EC" id="2.7.13.3"/>
    </reaction>
</comment>
<dbReference type="InterPro" id="IPR050351">
    <property type="entry name" value="BphY/WalK/GraS-like"/>
</dbReference>
<keyword evidence="5 12" id="KW-0418">Kinase</keyword>
<evidence type="ECO:0000313" key="12">
    <source>
        <dbReference type="EMBL" id="EPR41917.1"/>
    </source>
</evidence>
<dbReference type="PROSITE" id="PS50113">
    <property type="entry name" value="PAC"/>
    <property type="match status" value="1"/>
</dbReference>
<dbReference type="Pfam" id="PF02518">
    <property type="entry name" value="HATPase_c"/>
    <property type="match status" value="1"/>
</dbReference>
<dbReference type="GO" id="GO:0005886">
    <property type="term" value="C:plasma membrane"/>
    <property type="evidence" value="ECO:0007669"/>
    <property type="project" value="TreeGrafter"/>
</dbReference>
<evidence type="ECO:0000256" key="3">
    <source>
        <dbReference type="ARBA" id="ARBA00022553"/>
    </source>
</evidence>
<keyword evidence="3" id="KW-0597">Phosphoprotein</keyword>
<dbReference type="RefSeq" id="WP_020876298.1">
    <property type="nucleotide sequence ID" value="NZ_ATHJ01000071.1"/>
</dbReference>
<dbReference type="SUPFAM" id="SSF55781">
    <property type="entry name" value="GAF domain-like"/>
    <property type="match status" value="1"/>
</dbReference>
<dbReference type="InterPro" id="IPR000700">
    <property type="entry name" value="PAS-assoc_C"/>
</dbReference>
<dbReference type="EC" id="2.7.13.3" evidence="2"/>
<dbReference type="Gene3D" id="3.30.565.10">
    <property type="entry name" value="Histidine kinase-like ATPase, C-terminal domain"/>
    <property type="match status" value="1"/>
</dbReference>
<name>S7TXY3_DESML</name>
<dbReference type="GO" id="GO:0000155">
    <property type="term" value="F:phosphorelay sensor kinase activity"/>
    <property type="evidence" value="ECO:0007669"/>
    <property type="project" value="InterPro"/>
</dbReference>
<proteinExistence type="predicted"/>
<dbReference type="InterPro" id="IPR005467">
    <property type="entry name" value="His_kinase_dom"/>
</dbReference>
<dbReference type="InterPro" id="IPR035965">
    <property type="entry name" value="PAS-like_dom_sf"/>
</dbReference>
<feature type="domain" description="PAS" evidence="10">
    <location>
        <begin position="21"/>
        <end position="67"/>
    </location>
</feature>
<dbReference type="EMBL" id="ATHJ01000071">
    <property type="protein sequence ID" value="EPR41917.1"/>
    <property type="molecule type" value="Genomic_DNA"/>
</dbReference>
<evidence type="ECO:0000313" key="13">
    <source>
        <dbReference type="Proteomes" id="UP000014977"/>
    </source>
</evidence>
<dbReference type="Gene3D" id="1.10.287.130">
    <property type="match status" value="1"/>
</dbReference>
<dbReference type="PROSITE" id="PS50109">
    <property type="entry name" value="HIS_KIN"/>
    <property type="match status" value="1"/>
</dbReference>
<keyword evidence="13" id="KW-1185">Reference proteome</keyword>
<dbReference type="eggNOG" id="COG2205">
    <property type="taxonomic scope" value="Bacteria"/>
</dbReference>
<dbReference type="CDD" id="cd00130">
    <property type="entry name" value="PAS"/>
    <property type="match status" value="1"/>
</dbReference>
<dbReference type="Gene3D" id="3.30.450.20">
    <property type="entry name" value="PAS domain"/>
    <property type="match status" value="1"/>
</dbReference>
<dbReference type="GO" id="GO:0004721">
    <property type="term" value="F:phosphoprotein phosphatase activity"/>
    <property type="evidence" value="ECO:0007669"/>
    <property type="project" value="TreeGrafter"/>
</dbReference>
<feature type="coiled-coil region" evidence="8">
    <location>
        <begin position="319"/>
        <end position="346"/>
    </location>
</feature>
<dbReference type="STRING" id="897.B2D07_00615"/>
<dbReference type="PROSITE" id="PS50112">
    <property type="entry name" value="PAS"/>
    <property type="match status" value="1"/>
</dbReference>
<dbReference type="InterPro" id="IPR003661">
    <property type="entry name" value="HisK_dim/P_dom"/>
</dbReference>
<dbReference type="GO" id="GO:0016036">
    <property type="term" value="P:cellular response to phosphate starvation"/>
    <property type="evidence" value="ECO:0007669"/>
    <property type="project" value="TreeGrafter"/>
</dbReference>
<dbReference type="Pfam" id="PF00989">
    <property type="entry name" value="PAS"/>
    <property type="match status" value="1"/>
</dbReference>
<accession>S7TXY3</accession>
<keyword evidence="6" id="KW-0902">Two-component regulatory system</keyword>
<evidence type="ECO:0000256" key="2">
    <source>
        <dbReference type="ARBA" id="ARBA00012438"/>
    </source>
</evidence>
<feature type="domain" description="PAC" evidence="11">
    <location>
        <begin position="112"/>
        <end position="164"/>
    </location>
</feature>
<evidence type="ECO:0000256" key="1">
    <source>
        <dbReference type="ARBA" id="ARBA00000085"/>
    </source>
</evidence>
<dbReference type="InterPro" id="IPR003018">
    <property type="entry name" value="GAF"/>
</dbReference>
<dbReference type="InterPro" id="IPR029016">
    <property type="entry name" value="GAF-like_dom_sf"/>
</dbReference>
<dbReference type="CDD" id="cd00082">
    <property type="entry name" value="HisKA"/>
    <property type="match status" value="1"/>
</dbReference>
<evidence type="ECO:0000259" key="11">
    <source>
        <dbReference type="PROSITE" id="PS50113"/>
    </source>
</evidence>
<evidence type="ECO:0000256" key="5">
    <source>
        <dbReference type="ARBA" id="ARBA00022777"/>
    </source>
</evidence>
<dbReference type="InterPro" id="IPR000014">
    <property type="entry name" value="PAS"/>
</dbReference>
<keyword evidence="8" id="KW-0175">Coiled coil</keyword>
<dbReference type="PANTHER" id="PTHR45453">
    <property type="entry name" value="PHOSPHATE REGULON SENSOR PROTEIN PHOR"/>
    <property type="match status" value="1"/>
</dbReference>
<evidence type="ECO:0000256" key="7">
    <source>
        <dbReference type="ARBA" id="ARBA00023136"/>
    </source>
</evidence>
<dbReference type="AlphaFoldDB" id="S7TXY3"/>
<dbReference type="InterPro" id="IPR036097">
    <property type="entry name" value="HisK_dim/P_sf"/>
</dbReference>
<evidence type="ECO:0000259" key="10">
    <source>
        <dbReference type="PROSITE" id="PS50112"/>
    </source>
</evidence>
<dbReference type="InterPro" id="IPR003594">
    <property type="entry name" value="HATPase_dom"/>
</dbReference>
<evidence type="ECO:0000256" key="6">
    <source>
        <dbReference type="ARBA" id="ARBA00023012"/>
    </source>
</evidence>
<dbReference type="SUPFAM" id="SSF55874">
    <property type="entry name" value="ATPase domain of HSP90 chaperone/DNA topoisomerase II/histidine kinase"/>
    <property type="match status" value="1"/>
</dbReference>
<evidence type="ECO:0000256" key="4">
    <source>
        <dbReference type="ARBA" id="ARBA00022679"/>
    </source>
</evidence>
<keyword evidence="7" id="KW-0472">Membrane</keyword>
<dbReference type="Proteomes" id="UP000014977">
    <property type="component" value="Unassembled WGS sequence"/>
</dbReference>
<dbReference type="OrthoDB" id="5413104at2"/>
<comment type="caution">
    <text evidence="12">The sequence shown here is derived from an EMBL/GenBank/DDBJ whole genome shotgun (WGS) entry which is preliminary data.</text>
</comment>
<dbReference type="SMART" id="SM00065">
    <property type="entry name" value="GAF"/>
    <property type="match status" value="1"/>
</dbReference>
<dbReference type="Pfam" id="PF13185">
    <property type="entry name" value="GAF_2"/>
    <property type="match status" value="1"/>
</dbReference>
<dbReference type="GO" id="GO:0006355">
    <property type="term" value="P:regulation of DNA-templated transcription"/>
    <property type="evidence" value="ECO:0007669"/>
    <property type="project" value="InterPro"/>
</dbReference>
<protein>
    <recommendedName>
        <fullName evidence="2">histidine kinase</fullName>
        <ecNumber evidence="2">2.7.13.3</ecNumber>
    </recommendedName>
</protein>
<dbReference type="Gene3D" id="3.30.450.40">
    <property type="match status" value="1"/>
</dbReference>
<dbReference type="PANTHER" id="PTHR45453:SF1">
    <property type="entry name" value="PHOSPHATE REGULON SENSOR PROTEIN PHOR"/>
    <property type="match status" value="1"/>
</dbReference>
<keyword evidence="4" id="KW-0808">Transferase</keyword>
<reference evidence="12 13" key="1">
    <citation type="journal article" date="2013" name="Genome Announc.">
        <title>Draft genome sequences for three mercury-methylating, sulfate-reducing bacteria.</title>
        <authorList>
            <person name="Brown S.D."/>
            <person name="Hurt R.A.Jr."/>
            <person name="Gilmour C.C."/>
            <person name="Elias D.A."/>
        </authorList>
    </citation>
    <scope>NUCLEOTIDE SEQUENCE [LARGE SCALE GENOMIC DNA]</scope>
    <source>
        <strain evidence="12 13">DSM 2059</strain>
    </source>
</reference>
<gene>
    <name evidence="12" type="ORF">dsmv_1916</name>
</gene>
<dbReference type="InterPro" id="IPR013767">
    <property type="entry name" value="PAS_fold"/>
</dbReference>
<dbReference type="SUPFAM" id="SSF55785">
    <property type="entry name" value="PYP-like sensor domain (PAS domain)"/>
    <property type="match status" value="1"/>
</dbReference>
<dbReference type="SUPFAM" id="SSF47384">
    <property type="entry name" value="Homodimeric domain of signal transducing histidine kinase"/>
    <property type="match status" value="1"/>
</dbReference>
<evidence type="ECO:0000259" key="9">
    <source>
        <dbReference type="PROSITE" id="PS50109"/>
    </source>
</evidence>
<feature type="domain" description="Histidine kinase" evidence="9">
    <location>
        <begin position="346"/>
        <end position="600"/>
    </location>
</feature>
<organism evidence="12 13">
    <name type="scientific">Desulfococcus multivorans DSM 2059</name>
    <dbReference type="NCBI Taxonomy" id="1121405"/>
    <lineage>
        <taxon>Bacteria</taxon>
        <taxon>Pseudomonadati</taxon>
        <taxon>Thermodesulfobacteriota</taxon>
        <taxon>Desulfobacteria</taxon>
        <taxon>Desulfobacterales</taxon>
        <taxon>Desulfococcaceae</taxon>
        <taxon>Desulfococcus</taxon>
    </lineage>
</organism>
<dbReference type="SMART" id="SM00387">
    <property type="entry name" value="HATPase_c"/>
    <property type="match status" value="1"/>
</dbReference>
<evidence type="ECO:0000256" key="8">
    <source>
        <dbReference type="SAM" id="Coils"/>
    </source>
</evidence>
<dbReference type="eggNOG" id="COG3829">
    <property type="taxonomic scope" value="Bacteria"/>
</dbReference>
<dbReference type="InterPro" id="IPR036890">
    <property type="entry name" value="HATPase_C_sf"/>
</dbReference>